<dbReference type="Proteomes" id="UP001190926">
    <property type="component" value="Unassembled WGS sequence"/>
</dbReference>
<keyword evidence="3" id="KW-1185">Reference proteome</keyword>
<gene>
    <name evidence="2" type="ORF">C2S53_008453</name>
</gene>
<feature type="region of interest" description="Disordered" evidence="1">
    <location>
        <begin position="1"/>
        <end position="37"/>
    </location>
</feature>
<dbReference type="AlphaFoldDB" id="A0AAD4IUJ1"/>
<organism evidence="2 3">
    <name type="scientific">Perilla frutescens var. hirtella</name>
    <name type="common">Perilla citriodora</name>
    <name type="synonym">Perilla setoyensis</name>
    <dbReference type="NCBI Taxonomy" id="608512"/>
    <lineage>
        <taxon>Eukaryota</taxon>
        <taxon>Viridiplantae</taxon>
        <taxon>Streptophyta</taxon>
        <taxon>Embryophyta</taxon>
        <taxon>Tracheophyta</taxon>
        <taxon>Spermatophyta</taxon>
        <taxon>Magnoliopsida</taxon>
        <taxon>eudicotyledons</taxon>
        <taxon>Gunneridae</taxon>
        <taxon>Pentapetalae</taxon>
        <taxon>asterids</taxon>
        <taxon>lamiids</taxon>
        <taxon>Lamiales</taxon>
        <taxon>Lamiaceae</taxon>
        <taxon>Nepetoideae</taxon>
        <taxon>Elsholtzieae</taxon>
        <taxon>Perilla</taxon>
    </lineage>
</organism>
<sequence>MSARGGGCASRGSSRASAASPSSSARLSGGVRGLDLEGSSVGHVVDLLADRRYV</sequence>
<feature type="compositionally biased region" description="Low complexity" evidence="1">
    <location>
        <begin position="10"/>
        <end position="29"/>
    </location>
</feature>
<evidence type="ECO:0000256" key="1">
    <source>
        <dbReference type="SAM" id="MobiDB-lite"/>
    </source>
</evidence>
<dbReference type="EMBL" id="SDAM02001843">
    <property type="protein sequence ID" value="KAH6821848.1"/>
    <property type="molecule type" value="Genomic_DNA"/>
</dbReference>
<name>A0AAD4IUJ1_PERFH</name>
<evidence type="ECO:0000313" key="3">
    <source>
        <dbReference type="Proteomes" id="UP001190926"/>
    </source>
</evidence>
<evidence type="ECO:0000313" key="2">
    <source>
        <dbReference type="EMBL" id="KAH6821848.1"/>
    </source>
</evidence>
<protein>
    <submittedName>
        <fullName evidence="2">Uncharacterized protein</fullName>
    </submittedName>
</protein>
<proteinExistence type="predicted"/>
<reference evidence="2 3" key="1">
    <citation type="journal article" date="2021" name="Nat. Commun.">
        <title>Incipient diploidization of the medicinal plant Perilla within 10,000 years.</title>
        <authorList>
            <person name="Zhang Y."/>
            <person name="Shen Q."/>
            <person name="Leng L."/>
            <person name="Zhang D."/>
            <person name="Chen S."/>
            <person name="Shi Y."/>
            <person name="Ning Z."/>
            <person name="Chen S."/>
        </authorList>
    </citation>
    <scope>NUCLEOTIDE SEQUENCE [LARGE SCALE GENOMIC DNA]</scope>
    <source>
        <strain evidence="3">cv. PC099</strain>
    </source>
</reference>
<accession>A0AAD4IUJ1</accession>
<comment type="caution">
    <text evidence="2">The sequence shown here is derived from an EMBL/GenBank/DDBJ whole genome shotgun (WGS) entry which is preliminary data.</text>
</comment>